<dbReference type="InterPro" id="IPR007892">
    <property type="entry name" value="CHASE4"/>
</dbReference>
<dbReference type="KEGG" id="scd:Spica_1846"/>
<dbReference type="PANTHER" id="PTHR41523">
    <property type="entry name" value="TWO-COMPONENT SYSTEM SENSOR PROTEIN"/>
    <property type="match status" value="1"/>
</dbReference>
<dbReference type="InterPro" id="IPR005467">
    <property type="entry name" value="His_kinase_dom"/>
</dbReference>
<evidence type="ECO:0000256" key="4">
    <source>
        <dbReference type="ARBA" id="ARBA00022553"/>
    </source>
</evidence>
<dbReference type="GO" id="GO:0007165">
    <property type="term" value="P:signal transduction"/>
    <property type="evidence" value="ECO:0007669"/>
    <property type="project" value="InterPro"/>
</dbReference>
<dbReference type="InterPro" id="IPR004358">
    <property type="entry name" value="Sig_transdc_His_kin-like_C"/>
</dbReference>
<evidence type="ECO:0000256" key="8">
    <source>
        <dbReference type="ARBA" id="ARBA00022840"/>
    </source>
</evidence>
<comment type="subcellular location">
    <subcellularLocation>
        <location evidence="2">Membrane</location>
    </subcellularLocation>
</comment>
<feature type="transmembrane region" description="Helical" evidence="9">
    <location>
        <begin position="7"/>
        <end position="30"/>
    </location>
</feature>
<dbReference type="SMART" id="SM00387">
    <property type="entry name" value="HATPase_c"/>
    <property type="match status" value="1"/>
</dbReference>
<keyword evidence="5" id="KW-0808">Transferase</keyword>
<dbReference type="RefSeq" id="WP_013969274.1">
    <property type="nucleotide sequence ID" value="NC_015732.1"/>
</dbReference>
<dbReference type="PROSITE" id="PS50109">
    <property type="entry name" value="HIS_KIN"/>
    <property type="match status" value="1"/>
</dbReference>
<dbReference type="Pfam" id="PF05228">
    <property type="entry name" value="CHASE4"/>
    <property type="match status" value="1"/>
</dbReference>
<evidence type="ECO:0000313" key="13">
    <source>
        <dbReference type="Proteomes" id="UP000000503"/>
    </source>
</evidence>
<dbReference type="GO" id="GO:0005524">
    <property type="term" value="F:ATP binding"/>
    <property type="evidence" value="ECO:0007669"/>
    <property type="project" value="UniProtKB-KW"/>
</dbReference>
<organism evidence="12 13">
    <name type="scientific">Gracilinema caldarium (strain ATCC 51460 / DSM 7334 / H1)</name>
    <name type="common">Treponema caldarium</name>
    <dbReference type="NCBI Taxonomy" id="744872"/>
    <lineage>
        <taxon>Bacteria</taxon>
        <taxon>Pseudomonadati</taxon>
        <taxon>Spirochaetota</taxon>
        <taxon>Spirochaetia</taxon>
        <taxon>Spirochaetales</taxon>
        <taxon>Breznakiellaceae</taxon>
        <taxon>Gracilinema</taxon>
    </lineage>
</organism>
<gene>
    <name evidence="12" type="ordered locus">Spica_1846</name>
</gene>
<keyword evidence="4" id="KW-0597">Phosphoprotein</keyword>
<dbReference type="PANTHER" id="PTHR41523:SF8">
    <property type="entry name" value="ETHYLENE RESPONSE SENSOR PROTEIN"/>
    <property type="match status" value="1"/>
</dbReference>
<dbReference type="eggNOG" id="COG3322">
    <property type="taxonomic scope" value="Bacteria"/>
</dbReference>
<dbReference type="EC" id="2.7.13.3" evidence="3"/>
<evidence type="ECO:0000259" key="11">
    <source>
        <dbReference type="PROSITE" id="PS50885"/>
    </source>
</evidence>
<dbReference type="PROSITE" id="PS50885">
    <property type="entry name" value="HAMP"/>
    <property type="match status" value="1"/>
</dbReference>
<dbReference type="SUPFAM" id="SSF55874">
    <property type="entry name" value="ATPase domain of HSP90 chaperone/DNA topoisomerase II/histidine kinase"/>
    <property type="match status" value="1"/>
</dbReference>
<evidence type="ECO:0000256" key="6">
    <source>
        <dbReference type="ARBA" id="ARBA00022741"/>
    </source>
</evidence>
<comment type="catalytic activity">
    <reaction evidence="1">
        <text>ATP + protein L-histidine = ADP + protein N-phospho-L-histidine.</text>
        <dbReference type="EC" id="2.7.13.3"/>
    </reaction>
</comment>
<dbReference type="PRINTS" id="PR00344">
    <property type="entry name" value="BCTRLSENSOR"/>
</dbReference>
<dbReference type="HOGENOM" id="CLU_009587_1_0_12"/>
<keyword evidence="9" id="KW-1133">Transmembrane helix</keyword>
<dbReference type="InterPro" id="IPR036890">
    <property type="entry name" value="HATPase_C_sf"/>
</dbReference>
<protein>
    <recommendedName>
        <fullName evidence="3">histidine kinase</fullName>
        <ecNumber evidence="3">2.7.13.3</ecNumber>
    </recommendedName>
</protein>
<evidence type="ECO:0000256" key="9">
    <source>
        <dbReference type="SAM" id="Phobius"/>
    </source>
</evidence>
<sequence>MSQRKKIIFIFSITSFVLFSVAMLLSWGFFLHSLYNMEEVEITEHSRRIEKLIQDDLVQFDRITIDWAYWDDTWNYMAGKNEDFEAANCTISTFQNLGLGAFYVFNTNGSIRYSYTSDGKRLEAFEQLGTIQPGDMITTGKRGLLREGDSMYLIAGRSILHNDGDGPAMGSLWMAWRLSESRLMRYSNLLGFTITIEPGEWVQLSEHYIKRQGYQLFMTIKLRDIYNQTMGTLTLGMERTMYKNGIKVLKNFSYTMVSALITISILLYILLKKQFLNPLKKLSQQLALRQASPEKPLFLRGIQHDEIDELIIAFNGLTEQLVARIQERETLLHEIYHRVYNNLQIMASMLQLQSSHYENPETVGAILQGRRRILAIAHIQRLLYEQEDITRISLVDCLQTIVGSFEPEEAPAIPIQLSEDFSDLQEQHLFLSLEQAVSLSLILSELLSNCYAHAFAGRESGAILVKSKYIEVTKSVHIEVLDNGIGMQDTEGQKKGLGLELVEILVDQLQGSFTIKAQVDGGTRALVAMPLKHSGSEAPRPAEN</sequence>
<dbReference type="Gene3D" id="3.30.565.10">
    <property type="entry name" value="Histidine kinase-like ATPase, C-terminal domain"/>
    <property type="match status" value="1"/>
</dbReference>
<dbReference type="InterPro" id="IPR003594">
    <property type="entry name" value="HATPase_dom"/>
</dbReference>
<feature type="transmembrane region" description="Helical" evidence="9">
    <location>
        <begin position="252"/>
        <end position="271"/>
    </location>
</feature>
<dbReference type="GO" id="GO:0016020">
    <property type="term" value="C:membrane"/>
    <property type="evidence" value="ECO:0007669"/>
    <property type="project" value="UniProtKB-SubCell"/>
</dbReference>
<evidence type="ECO:0000313" key="12">
    <source>
        <dbReference type="EMBL" id="AEJ19983.1"/>
    </source>
</evidence>
<evidence type="ECO:0000256" key="2">
    <source>
        <dbReference type="ARBA" id="ARBA00004370"/>
    </source>
</evidence>
<evidence type="ECO:0000256" key="5">
    <source>
        <dbReference type="ARBA" id="ARBA00022679"/>
    </source>
</evidence>
<evidence type="ECO:0000256" key="7">
    <source>
        <dbReference type="ARBA" id="ARBA00022777"/>
    </source>
</evidence>
<dbReference type="InterPro" id="IPR011495">
    <property type="entry name" value="Sig_transdc_His_kin_sub2_dim/P"/>
</dbReference>
<keyword evidence="6" id="KW-0547">Nucleotide-binding</keyword>
<accession>F8F3N9</accession>
<evidence type="ECO:0000256" key="1">
    <source>
        <dbReference type="ARBA" id="ARBA00000085"/>
    </source>
</evidence>
<evidence type="ECO:0000259" key="10">
    <source>
        <dbReference type="PROSITE" id="PS50109"/>
    </source>
</evidence>
<dbReference type="AlphaFoldDB" id="F8F3N9"/>
<dbReference type="eggNOG" id="COG3920">
    <property type="taxonomic scope" value="Bacteria"/>
</dbReference>
<keyword evidence="9" id="KW-0812">Transmembrane</keyword>
<keyword evidence="9" id="KW-0472">Membrane</keyword>
<dbReference type="InterPro" id="IPR003660">
    <property type="entry name" value="HAMP_dom"/>
</dbReference>
<dbReference type="STRING" id="744872.Spica_1846"/>
<keyword evidence="13" id="KW-1185">Reference proteome</keyword>
<proteinExistence type="predicted"/>
<dbReference type="GO" id="GO:0004673">
    <property type="term" value="F:protein histidine kinase activity"/>
    <property type="evidence" value="ECO:0007669"/>
    <property type="project" value="UniProtKB-EC"/>
</dbReference>
<dbReference type="Proteomes" id="UP000000503">
    <property type="component" value="Chromosome"/>
</dbReference>
<dbReference type="Gene3D" id="6.10.340.10">
    <property type="match status" value="1"/>
</dbReference>
<dbReference type="Pfam" id="PF02518">
    <property type="entry name" value="HATPase_c"/>
    <property type="match status" value="1"/>
</dbReference>
<reference evidence="13" key="1">
    <citation type="journal article" date="2013" name="Stand. Genomic Sci.">
        <title>Genome sequence of the thermophilic fresh-water bacterium Spirochaeta caldaria type strain (H1(T)), reclassification of Spirochaeta caldaria, Spirochaeta stenostrepta, and Spirochaeta zuelzerae in the genus Treponema as Treponema caldaria comb. nov., Treponema stenostrepta comb. nov., and Treponema zuelzerae comb. nov., and emendation of the genus Treponema.</title>
        <authorList>
            <person name="Abt B."/>
            <person name="Goker M."/>
            <person name="Scheuner C."/>
            <person name="Han C."/>
            <person name="Lu M."/>
            <person name="Misra M."/>
            <person name="Lapidus A."/>
            <person name="Nolan M."/>
            <person name="Lucas S."/>
            <person name="Hammon N."/>
            <person name="Deshpande S."/>
            <person name="Cheng J.F."/>
            <person name="Tapia R."/>
            <person name="Goodwin L.A."/>
            <person name="Pitluck S."/>
            <person name="Liolios K."/>
            <person name="Pagani I."/>
            <person name="Ivanova N."/>
            <person name="Mavromatis K."/>
            <person name="Mikhailova N."/>
            <person name="Huntemann M."/>
            <person name="Pati A."/>
            <person name="Chen A."/>
            <person name="Palaniappan K."/>
            <person name="Land M."/>
            <person name="Hauser L."/>
            <person name="Jeffries C.D."/>
            <person name="Rohde M."/>
            <person name="Spring S."/>
            <person name="Gronow S."/>
            <person name="Detter J.C."/>
            <person name="Bristow J."/>
            <person name="Eisen J.A."/>
            <person name="Markowitz V."/>
            <person name="Hugenholtz P."/>
            <person name="Kyrpides N.C."/>
            <person name="Woyke T."/>
            <person name="Klenk H.P."/>
        </authorList>
    </citation>
    <scope>NUCLEOTIDE SEQUENCE</scope>
    <source>
        <strain evidence="13">ATCC 51460 / DSM 7334 / H1</strain>
    </source>
</reference>
<feature type="domain" description="Histidine kinase" evidence="10">
    <location>
        <begin position="334"/>
        <end position="533"/>
    </location>
</feature>
<feature type="domain" description="HAMP" evidence="11">
    <location>
        <begin position="273"/>
        <end position="326"/>
    </location>
</feature>
<keyword evidence="7 12" id="KW-0418">Kinase</keyword>
<dbReference type="Pfam" id="PF07568">
    <property type="entry name" value="HisKA_2"/>
    <property type="match status" value="1"/>
</dbReference>
<keyword evidence="8" id="KW-0067">ATP-binding</keyword>
<name>F8F3N9_GRAC1</name>
<evidence type="ECO:0000256" key="3">
    <source>
        <dbReference type="ARBA" id="ARBA00012438"/>
    </source>
</evidence>
<dbReference type="EMBL" id="CP002868">
    <property type="protein sequence ID" value="AEJ19983.1"/>
    <property type="molecule type" value="Genomic_DNA"/>
</dbReference>